<sequence length="182" mass="20423">MFAGGDYLLQVGILVELATVLTRSAGVWFKRGLRESFLFAGAGMVAAAIVAQAISPPNESGLYLWSIRADIFMSMVTCEIFLAMALVLNRQRRPWRREAIAIGQGLTVWALVVLAGQIAQLAMGWPHDMVIFDHIGKFLYLGTLLYWTVTFARPTVEPSFTRQEIEDRASELRERLLYGKRV</sequence>
<keyword evidence="3" id="KW-1185">Reference proteome</keyword>
<dbReference type="AlphaFoldDB" id="A0A2Z5G9N8"/>
<feature type="transmembrane region" description="Helical" evidence="1">
    <location>
        <begin position="135"/>
        <end position="152"/>
    </location>
</feature>
<keyword evidence="1" id="KW-0472">Membrane</keyword>
<organism evidence="2 3">
    <name type="scientific">Acidisarcina polymorpha</name>
    <dbReference type="NCBI Taxonomy" id="2211140"/>
    <lineage>
        <taxon>Bacteria</taxon>
        <taxon>Pseudomonadati</taxon>
        <taxon>Acidobacteriota</taxon>
        <taxon>Terriglobia</taxon>
        <taxon>Terriglobales</taxon>
        <taxon>Acidobacteriaceae</taxon>
        <taxon>Acidisarcina</taxon>
    </lineage>
</organism>
<evidence type="ECO:0000313" key="2">
    <source>
        <dbReference type="EMBL" id="AXC15963.1"/>
    </source>
</evidence>
<dbReference type="Proteomes" id="UP000253606">
    <property type="component" value="Plasmid pACPOL1"/>
</dbReference>
<dbReference type="EMBL" id="CP030841">
    <property type="protein sequence ID" value="AXC15963.1"/>
    <property type="molecule type" value="Genomic_DNA"/>
</dbReference>
<evidence type="ECO:0000313" key="3">
    <source>
        <dbReference type="Proteomes" id="UP000253606"/>
    </source>
</evidence>
<feature type="transmembrane region" description="Helical" evidence="1">
    <location>
        <begin position="67"/>
        <end position="88"/>
    </location>
</feature>
<feature type="transmembrane region" description="Helical" evidence="1">
    <location>
        <begin position="7"/>
        <end position="29"/>
    </location>
</feature>
<protein>
    <submittedName>
        <fullName evidence="2">Uncharacterized protein</fullName>
    </submittedName>
</protein>
<gene>
    <name evidence="2" type="ORF">ACPOL_6753</name>
</gene>
<dbReference type="KEGG" id="abas:ACPOL_6753"/>
<keyword evidence="2" id="KW-0614">Plasmid</keyword>
<geneLocation type="plasmid" evidence="3">
    <name>pacpol1</name>
</geneLocation>
<reference evidence="2 3" key="1">
    <citation type="journal article" date="2018" name="Front. Microbiol.">
        <title>Hydrolytic Capabilities as a Key to Environmental Success: Chitinolytic and Cellulolytic Acidobacteria From Acidic Sub-arctic Soils and Boreal Peatlands.</title>
        <authorList>
            <person name="Belova S.E."/>
            <person name="Ravin N.V."/>
            <person name="Pankratov T.A."/>
            <person name="Rakitin A.L."/>
            <person name="Ivanova A.A."/>
            <person name="Beletsky A.V."/>
            <person name="Mardanov A.V."/>
            <person name="Sinninghe Damste J.S."/>
            <person name="Dedysh S.N."/>
        </authorList>
    </citation>
    <scope>NUCLEOTIDE SEQUENCE [LARGE SCALE GENOMIC DNA]</scope>
    <source>
        <strain evidence="2 3">SBC82</strain>
        <plasmid evidence="3">pacpol1</plasmid>
    </source>
</reference>
<name>A0A2Z5G9N8_9BACT</name>
<evidence type="ECO:0000256" key="1">
    <source>
        <dbReference type="SAM" id="Phobius"/>
    </source>
</evidence>
<accession>A0A2Z5G9N8</accession>
<feature type="transmembrane region" description="Helical" evidence="1">
    <location>
        <begin position="36"/>
        <end position="55"/>
    </location>
</feature>
<feature type="transmembrane region" description="Helical" evidence="1">
    <location>
        <begin position="100"/>
        <end position="123"/>
    </location>
</feature>
<keyword evidence="1" id="KW-0812">Transmembrane</keyword>
<keyword evidence="1" id="KW-1133">Transmembrane helix</keyword>
<proteinExistence type="predicted"/>